<feature type="domain" description="AAA+ ATPase" evidence="1">
    <location>
        <begin position="264"/>
        <end position="412"/>
    </location>
</feature>
<dbReference type="Proteomes" id="UP000295136">
    <property type="component" value="Unassembled WGS sequence"/>
</dbReference>
<dbReference type="InterPro" id="IPR027417">
    <property type="entry name" value="P-loop_NTPase"/>
</dbReference>
<organism evidence="2 3">
    <name type="scientific">Nonomuraea mesophila</name>
    <dbReference type="NCBI Taxonomy" id="2530382"/>
    <lineage>
        <taxon>Bacteria</taxon>
        <taxon>Bacillati</taxon>
        <taxon>Actinomycetota</taxon>
        <taxon>Actinomycetes</taxon>
        <taxon>Streptosporangiales</taxon>
        <taxon>Streptosporangiaceae</taxon>
        <taxon>Nonomuraea</taxon>
    </lineage>
</organism>
<evidence type="ECO:0000313" key="3">
    <source>
        <dbReference type="Proteomes" id="UP000295136"/>
    </source>
</evidence>
<dbReference type="RefSeq" id="WP_132641408.1">
    <property type="nucleotide sequence ID" value="NZ_SMLD01000275.1"/>
</dbReference>
<evidence type="ECO:0000259" key="1">
    <source>
        <dbReference type="SMART" id="SM00382"/>
    </source>
</evidence>
<name>A0A4R5E167_9ACTN</name>
<proteinExistence type="predicted"/>
<gene>
    <name evidence="2" type="ORF">E1295_46030</name>
</gene>
<reference evidence="2 3" key="1">
    <citation type="submission" date="2019-03" db="EMBL/GenBank/DDBJ databases">
        <title>Draft genome sequences of novel Actinobacteria.</title>
        <authorList>
            <person name="Sahin N."/>
            <person name="Ay H."/>
            <person name="Saygin H."/>
        </authorList>
    </citation>
    <scope>NUCLEOTIDE SEQUENCE [LARGE SCALE GENOMIC DNA]</scope>
    <source>
        <strain evidence="2 3">6K102</strain>
    </source>
</reference>
<keyword evidence="3" id="KW-1185">Reference proteome</keyword>
<dbReference type="InterPro" id="IPR018647">
    <property type="entry name" value="SLFN_3-like_DNA/RNA_helicase"/>
</dbReference>
<dbReference type="Pfam" id="PF09848">
    <property type="entry name" value="SLFN-g3_helicase"/>
    <property type="match status" value="1"/>
</dbReference>
<dbReference type="InterPro" id="IPR003593">
    <property type="entry name" value="AAA+_ATPase"/>
</dbReference>
<dbReference type="EMBL" id="SMLD01000275">
    <property type="protein sequence ID" value="TDE22873.1"/>
    <property type="molecule type" value="Genomic_DNA"/>
</dbReference>
<dbReference type="SMART" id="SM00382">
    <property type="entry name" value="AAA"/>
    <property type="match status" value="1"/>
</dbReference>
<sequence>MGLQCLYQGSASELAAAIACDDFIDDLRKRFRDAYWQDPDEREVRSWNNSIPTVVRLLTEAGLGEVQVLLELKAPITDVRMDMVLVGTFPETDSGSVVVVENKQWSWLQPDGEMVRLRRDGIPQLHPANQLMGYLQVLRGYVPMTRDEKLCGVVNLHNAPAHLVEAVRPKQQGLEKLVQEWVAVYGAEAHREELKEVLRRRLSGANAAQQAETLLQAPVKPGHGLMTRVAECVRERTVFPLLDEQREAYDYVRHLVSASKQGARKEIVAILGGPGTGKSVIAVELLGTLARQKVDVVHATGSRSFTRTLWKYAGLPGKQRGLFTYFNSFSDATPNDLDVIIADEAHRLRKTSHSRKGEDDLREPPLQIDELIHAARVPVFLLDEHQVVRRGEVGSLDLIRDSAERLGYGVREINLRHQFRCAGSPEYVDWIERLLMLRPSNGRPDWQPLENFTLYVARDPLAMENYLKARVAENHTARIAAGFCWPWSKPNADGTLPDDVRIGDWHRPWNSQATDHLGDIPPSPLWATDPAGFGQIGCVYSAQGFEYAYAGVIIGPDLVWRNGWQSDRRYNVDRDQNQALQFSMVIRNTYRVLATRGMRGAVLYATDPATNQLLVDLGVPILGE</sequence>
<dbReference type="CDD" id="cd00009">
    <property type="entry name" value="AAA"/>
    <property type="match status" value="1"/>
</dbReference>
<accession>A0A4R5E167</accession>
<dbReference type="SUPFAM" id="SSF52540">
    <property type="entry name" value="P-loop containing nucleoside triphosphate hydrolases"/>
    <property type="match status" value="1"/>
</dbReference>
<comment type="caution">
    <text evidence="2">The sequence shown here is derived from an EMBL/GenBank/DDBJ whole genome shotgun (WGS) entry which is preliminary data.</text>
</comment>
<protein>
    <submittedName>
        <fullName evidence="2">DUF2075 domain-containing protein</fullName>
    </submittedName>
</protein>
<evidence type="ECO:0000313" key="2">
    <source>
        <dbReference type="EMBL" id="TDE22873.1"/>
    </source>
</evidence>
<dbReference type="AlphaFoldDB" id="A0A4R5E167"/>
<dbReference type="Gene3D" id="3.40.50.300">
    <property type="entry name" value="P-loop containing nucleotide triphosphate hydrolases"/>
    <property type="match status" value="1"/>
</dbReference>